<protein>
    <recommendedName>
        <fullName evidence="3">Retrotransposon Copia-like N-terminal domain-containing protein</fullName>
    </recommendedName>
</protein>
<dbReference type="EMBL" id="EQ974000">
    <property type="protein sequence ID" value="EEF35966.1"/>
    <property type="molecule type" value="Genomic_DNA"/>
</dbReference>
<evidence type="ECO:0000313" key="1">
    <source>
        <dbReference type="EMBL" id="EEF35966.1"/>
    </source>
</evidence>
<gene>
    <name evidence="1" type="ORF">RCOM_1027860</name>
</gene>
<sequence length="80" mass="9239">MKLGFINGKLLPPDEESKGYEAWLKYDLMVTSWIVNAILKDFREQWTTTLSNSKGNYLDFIRAMKICTCNLAKIISDMTN</sequence>
<keyword evidence="2" id="KW-1185">Reference proteome</keyword>
<name>B9SK71_RICCO</name>
<reference evidence="2" key="1">
    <citation type="journal article" date="2010" name="Nat. Biotechnol.">
        <title>Draft genome sequence of the oilseed species Ricinus communis.</title>
        <authorList>
            <person name="Chan A.P."/>
            <person name="Crabtree J."/>
            <person name="Zhao Q."/>
            <person name="Lorenzi H."/>
            <person name="Orvis J."/>
            <person name="Puiu D."/>
            <person name="Melake-Berhan A."/>
            <person name="Jones K.M."/>
            <person name="Redman J."/>
            <person name="Chen G."/>
            <person name="Cahoon E.B."/>
            <person name="Gedil M."/>
            <person name="Stanke M."/>
            <person name="Haas B.J."/>
            <person name="Wortman J.R."/>
            <person name="Fraser-Liggett C.M."/>
            <person name="Ravel J."/>
            <person name="Rabinowicz P.D."/>
        </authorList>
    </citation>
    <scope>NUCLEOTIDE SEQUENCE [LARGE SCALE GENOMIC DNA]</scope>
    <source>
        <strain evidence="2">cv. Hale</strain>
    </source>
</reference>
<organism evidence="1 2">
    <name type="scientific">Ricinus communis</name>
    <name type="common">Castor bean</name>
    <dbReference type="NCBI Taxonomy" id="3988"/>
    <lineage>
        <taxon>Eukaryota</taxon>
        <taxon>Viridiplantae</taxon>
        <taxon>Streptophyta</taxon>
        <taxon>Embryophyta</taxon>
        <taxon>Tracheophyta</taxon>
        <taxon>Spermatophyta</taxon>
        <taxon>Magnoliopsida</taxon>
        <taxon>eudicotyledons</taxon>
        <taxon>Gunneridae</taxon>
        <taxon>Pentapetalae</taxon>
        <taxon>rosids</taxon>
        <taxon>fabids</taxon>
        <taxon>Malpighiales</taxon>
        <taxon>Euphorbiaceae</taxon>
        <taxon>Acalyphoideae</taxon>
        <taxon>Acalypheae</taxon>
        <taxon>Ricinus</taxon>
    </lineage>
</organism>
<dbReference type="AlphaFoldDB" id="B9SK71"/>
<dbReference type="Proteomes" id="UP000008311">
    <property type="component" value="Unassembled WGS sequence"/>
</dbReference>
<accession>B9SK71</accession>
<proteinExistence type="predicted"/>
<evidence type="ECO:0008006" key="3">
    <source>
        <dbReference type="Google" id="ProtNLM"/>
    </source>
</evidence>
<evidence type="ECO:0000313" key="2">
    <source>
        <dbReference type="Proteomes" id="UP000008311"/>
    </source>
</evidence>
<dbReference type="InParanoid" id="B9SK71"/>